<feature type="transmembrane region" description="Helical" evidence="7">
    <location>
        <begin position="197"/>
        <end position="219"/>
    </location>
</feature>
<feature type="domain" description="HAMP" evidence="9">
    <location>
        <begin position="216"/>
        <end position="268"/>
    </location>
</feature>
<keyword evidence="3 7" id="KW-0472">Membrane</keyword>
<dbReference type="CDD" id="cd06225">
    <property type="entry name" value="HAMP"/>
    <property type="match status" value="1"/>
</dbReference>
<keyword evidence="7" id="KW-0812">Transmembrane</keyword>
<protein>
    <submittedName>
        <fullName evidence="10">Methyl-accepting chemotaxis protein</fullName>
    </submittedName>
</protein>
<feature type="domain" description="Methyl-accepting transducer" evidence="8">
    <location>
        <begin position="287"/>
        <end position="523"/>
    </location>
</feature>
<comment type="similarity">
    <text evidence="5">Belongs to the methyl-accepting chemotaxis (MCP) protein family.</text>
</comment>
<sequence length="573" mass="62387">MKSLQTRILLVFSTIILLSGVTLGIVINTSSEKLIAQSLGQQAQTIAEHVVAKIDLEQYAKITPDGGETEYYKQLRLELDNLKATNNLKYLYTMAERKNGDKMDYFYVVDGAPMDAAEGDFSKLGEVEEEPFEGLHNVFEEQKAQLGELTKDDAYGATVSAYVPLKDASGKMIGVVGADFDAEKIYQLLADNRKKSIIIAGSILLVSILIIYLFARMIVKPLRNLMQQMERVQQGDLTVQVVVERKDEIGNLAMAFKQMVADLRGMIQGIQAGTSQLNTAMRELSAGTEHTIEASNQITAHIQDAASGSELQLQRAEDTARAMTEVSSGVQRIAVSSGSVAESSNESTTNAKLGNESIQRAMQQMESIHGSTQDMAVNIHTLVEQSSRVGEIVDVISGIASQTNLLALNAAIEAARAGDEGRGFAVVAQQVRKLATQSETSAMQIAELITAIIDNTDKVVHAIAKEQKEVESGLLVVREADEAFRRILQEVEHVAEQVQEVSAVSEEIAAGTQEATASVEEMARISRETNAHYQGIASSSEEQLAVMEQIAASTESLNDMARSLQRLIEKFKV</sequence>
<evidence type="ECO:0000256" key="3">
    <source>
        <dbReference type="ARBA" id="ARBA00023136"/>
    </source>
</evidence>
<evidence type="ECO:0000313" key="11">
    <source>
        <dbReference type="Proteomes" id="UP000426246"/>
    </source>
</evidence>
<dbReference type="InterPro" id="IPR004090">
    <property type="entry name" value="Chemotax_Me-accpt_rcpt"/>
</dbReference>
<dbReference type="PROSITE" id="PS50111">
    <property type="entry name" value="CHEMOTAXIS_TRANSDUC_2"/>
    <property type="match status" value="1"/>
</dbReference>
<dbReference type="OrthoDB" id="369835at2"/>
<evidence type="ECO:0000256" key="5">
    <source>
        <dbReference type="ARBA" id="ARBA00029447"/>
    </source>
</evidence>
<dbReference type="InterPro" id="IPR003660">
    <property type="entry name" value="HAMP_dom"/>
</dbReference>
<evidence type="ECO:0000256" key="4">
    <source>
        <dbReference type="ARBA" id="ARBA00023224"/>
    </source>
</evidence>
<dbReference type="SUPFAM" id="SSF103190">
    <property type="entry name" value="Sensory domain-like"/>
    <property type="match status" value="1"/>
</dbReference>
<gene>
    <name evidence="10" type="ORF">EHS13_33945</name>
</gene>
<dbReference type="KEGG" id="ppsc:EHS13_33945"/>
<dbReference type="EMBL" id="CP034235">
    <property type="protein sequence ID" value="QGQ99509.1"/>
    <property type="molecule type" value="Genomic_DNA"/>
</dbReference>
<dbReference type="InterPro" id="IPR004089">
    <property type="entry name" value="MCPsignal_dom"/>
</dbReference>
<keyword evidence="7" id="KW-1133">Transmembrane helix</keyword>
<evidence type="ECO:0000259" key="9">
    <source>
        <dbReference type="PROSITE" id="PS50885"/>
    </source>
</evidence>
<organism evidence="10 11">
    <name type="scientific">Paenibacillus psychroresistens</name>
    <dbReference type="NCBI Taxonomy" id="1778678"/>
    <lineage>
        <taxon>Bacteria</taxon>
        <taxon>Bacillati</taxon>
        <taxon>Bacillota</taxon>
        <taxon>Bacilli</taxon>
        <taxon>Bacillales</taxon>
        <taxon>Paenibacillaceae</taxon>
        <taxon>Paenibacillus</taxon>
    </lineage>
</organism>
<dbReference type="PANTHER" id="PTHR32089">
    <property type="entry name" value="METHYL-ACCEPTING CHEMOTAXIS PROTEIN MCPB"/>
    <property type="match status" value="1"/>
</dbReference>
<dbReference type="GO" id="GO:0004888">
    <property type="term" value="F:transmembrane signaling receptor activity"/>
    <property type="evidence" value="ECO:0007669"/>
    <property type="project" value="InterPro"/>
</dbReference>
<keyword evidence="11" id="KW-1185">Reference proteome</keyword>
<dbReference type="GO" id="GO:0007165">
    <property type="term" value="P:signal transduction"/>
    <property type="evidence" value="ECO:0007669"/>
    <property type="project" value="UniProtKB-KW"/>
</dbReference>
<name>A0A6B8RUQ7_9BACL</name>
<comment type="subcellular location">
    <subcellularLocation>
        <location evidence="1">Cell membrane</location>
    </subcellularLocation>
</comment>
<dbReference type="CDD" id="cd11386">
    <property type="entry name" value="MCP_signal"/>
    <property type="match status" value="1"/>
</dbReference>
<dbReference type="SUPFAM" id="SSF58104">
    <property type="entry name" value="Methyl-accepting chemotaxis protein (MCP) signaling domain"/>
    <property type="match status" value="1"/>
</dbReference>
<evidence type="ECO:0000256" key="6">
    <source>
        <dbReference type="PROSITE-ProRule" id="PRU00284"/>
    </source>
</evidence>
<accession>A0A6B8RUQ7</accession>
<dbReference type="PANTHER" id="PTHR32089:SF112">
    <property type="entry name" value="LYSOZYME-LIKE PROTEIN-RELATED"/>
    <property type="match status" value="1"/>
</dbReference>
<dbReference type="RefSeq" id="WP_155704676.1">
    <property type="nucleotide sequence ID" value="NZ_CP034235.1"/>
</dbReference>
<reference evidence="11" key="1">
    <citation type="submission" date="2018-11" db="EMBL/GenBank/DDBJ databases">
        <title>Complete genome sequence of Paenibacillus sp. ML311-T8.</title>
        <authorList>
            <person name="Nam Y.-D."/>
            <person name="Kang J."/>
            <person name="Chung W.-H."/>
            <person name="Park Y.S."/>
        </authorList>
    </citation>
    <scope>NUCLEOTIDE SEQUENCE [LARGE SCALE GENOMIC DNA]</scope>
    <source>
        <strain evidence="11">ML311-T8</strain>
    </source>
</reference>
<evidence type="ECO:0000259" key="8">
    <source>
        <dbReference type="PROSITE" id="PS50111"/>
    </source>
</evidence>
<evidence type="ECO:0000256" key="2">
    <source>
        <dbReference type="ARBA" id="ARBA00022475"/>
    </source>
</evidence>
<dbReference type="InterPro" id="IPR029151">
    <property type="entry name" value="Sensor-like_sf"/>
</dbReference>
<dbReference type="SMART" id="SM00304">
    <property type="entry name" value="HAMP"/>
    <property type="match status" value="1"/>
</dbReference>
<dbReference type="Gene3D" id="1.10.287.950">
    <property type="entry name" value="Methyl-accepting chemotaxis protein"/>
    <property type="match status" value="1"/>
</dbReference>
<dbReference type="PROSITE" id="PS50885">
    <property type="entry name" value="HAMP"/>
    <property type="match status" value="1"/>
</dbReference>
<evidence type="ECO:0000256" key="1">
    <source>
        <dbReference type="ARBA" id="ARBA00004236"/>
    </source>
</evidence>
<evidence type="ECO:0000256" key="7">
    <source>
        <dbReference type="SAM" id="Phobius"/>
    </source>
</evidence>
<dbReference type="SMART" id="SM00283">
    <property type="entry name" value="MA"/>
    <property type="match status" value="1"/>
</dbReference>
<dbReference type="Pfam" id="PF00672">
    <property type="entry name" value="HAMP"/>
    <property type="match status" value="1"/>
</dbReference>
<keyword evidence="4 6" id="KW-0807">Transducer</keyword>
<dbReference type="GO" id="GO:0005886">
    <property type="term" value="C:plasma membrane"/>
    <property type="evidence" value="ECO:0007669"/>
    <property type="project" value="UniProtKB-SubCell"/>
</dbReference>
<dbReference type="Pfam" id="PF00015">
    <property type="entry name" value="MCPsignal"/>
    <property type="match status" value="1"/>
</dbReference>
<evidence type="ECO:0000313" key="10">
    <source>
        <dbReference type="EMBL" id="QGQ99509.1"/>
    </source>
</evidence>
<dbReference type="GO" id="GO:0006935">
    <property type="term" value="P:chemotaxis"/>
    <property type="evidence" value="ECO:0007669"/>
    <property type="project" value="InterPro"/>
</dbReference>
<dbReference type="Proteomes" id="UP000426246">
    <property type="component" value="Chromosome"/>
</dbReference>
<keyword evidence="2" id="KW-1003">Cell membrane</keyword>
<dbReference type="PRINTS" id="PR00260">
    <property type="entry name" value="CHEMTRNSDUCR"/>
</dbReference>
<dbReference type="Gene3D" id="6.10.340.10">
    <property type="match status" value="1"/>
</dbReference>
<dbReference type="AlphaFoldDB" id="A0A6B8RUQ7"/>
<proteinExistence type="inferred from homology"/>